<dbReference type="AlphaFoldDB" id="D5V7H0"/>
<dbReference type="EMBL" id="CP001999">
    <property type="protein sequence ID" value="ADG94590.1"/>
    <property type="molecule type" value="Genomic_DNA"/>
</dbReference>
<dbReference type="Pfam" id="PF02775">
    <property type="entry name" value="TPP_enzyme_C"/>
    <property type="match status" value="1"/>
</dbReference>
<dbReference type="PANTHER" id="PTHR42818">
    <property type="entry name" value="SULFOPYRUVATE DECARBOXYLASE SUBUNIT ALPHA"/>
    <property type="match status" value="1"/>
</dbReference>
<dbReference type="CDD" id="cd07035">
    <property type="entry name" value="TPP_PYR_POX_like"/>
    <property type="match status" value="1"/>
</dbReference>
<organism evidence="4 5">
    <name type="scientific">Arcobacter nitrofigilis (strain ATCC 33309 / DSM 7299 / CCUG 15893 / LMG 7604 / NCTC 12251 / CI)</name>
    <name type="common">Campylobacter nitrofigilis</name>
    <dbReference type="NCBI Taxonomy" id="572480"/>
    <lineage>
        <taxon>Bacteria</taxon>
        <taxon>Pseudomonadati</taxon>
        <taxon>Campylobacterota</taxon>
        <taxon>Epsilonproteobacteria</taxon>
        <taxon>Campylobacterales</taxon>
        <taxon>Arcobacteraceae</taxon>
        <taxon>Arcobacter</taxon>
    </lineage>
</organism>
<evidence type="ECO:0000256" key="1">
    <source>
        <dbReference type="ARBA" id="ARBA00022793"/>
    </source>
</evidence>
<dbReference type="HOGENOM" id="CLU_042853_0_0_7"/>
<dbReference type="PANTHER" id="PTHR42818:SF1">
    <property type="entry name" value="SULFOPYRUVATE DECARBOXYLASE"/>
    <property type="match status" value="1"/>
</dbReference>
<evidence type="ECO:0000259" key="3">
    <source>
        <dbReference type="Pfam" id="PF02775"/>
    </source>
</evidence>
<evidence type="ECO:0000256" key="2">
    <source>
        <dbReference type="ARBA" id="ARBA00023239"/>
    </source>
</evidence>
<dbReference type="SUPFAM" id="SSF52518">
    <property type="entry name" value="Thiamin diphosphate-binding fold (THDP-binding)"/>
    <property type="match status" value="2"/>
</dbReference>
<dbReference type="InterPro" id="IPR011766">
    <property type="entry name" value="TPP_enzyme_TPP-bd"/>
</dbReference>
<gene>
    <name evidence="4" type="ordered locus">Arnit_2942</name>
</gene>
<dbReference type="eggNOG" id="COG0028">
    <property type="taxonomic scope" value="Bacteria"/>
</dbReference>
<dbReference type="InterPro" id="IPR051818">
    <property type="entry name" value="TPP_dependent_decarboxylase"/>
</dbReference>
<dbReference type="STRING" id="572480.Arnit_2942"/>
<dbReference type="GO" id="GO:0030976">
    <property type="term" value="F:thiamine pyrophosphate binding"/>
    <property type="evidence" value="ECO:0007669"/>
    <property type="project" value="InterPro"/>
</dbReference>
<evidence type="ECO:0000313" key="4">
    <source>
        <dbReference type="EMBL" id="ADG94590.1"/>
    </source>
</evidence>
<dbReference type="NCBIfam" id="TIGR03297">
    <property type="entry name" value="Ppyr-DeCO2ase"/>
    <property type="match status" value="1"/>
</dbReference>
<dbReference type="Gene3D" id="3.40.50.970">
    <property type="match status" value="2"/>
</dbReference>
<dbReference type="OrthoDB" id="9785953at2"/>
<dbReference type="RefSeq" id="WP_013136735.1">
    <property type="nucleotide sequence ID" value="NC_014166.1"/>
</dbReference>
<dbReference type="InterPro" id="IPR017684">
    <property type="entry name" value="Phosphono-pyrv_decarboxylase"/>
</dbReference>
<dbReference type="eggNOG" id="COG4032">
    <property type="taxonomic scope" value="Bacteria"/>
</dbReference>
<evidence type="ECO:0000313" key="5">
    <source>
        <dbReference type="Proteomes" id="UP000000939"/>
    </source>
</evidence>
<keyword evidence="1" id="KW-0210">Decarboxylase</keyword>
<keyword evidence="2" id="KW-0456">Lyase</keyword>
<reference evidence="4 5" key="1">
    <citation type="journal article" date="2010" name="Stand. Genomic Sci.">
        <title>Complete genome sequence of Arcobacter nitrofigilis type strain (CI).</title>
        <authorList>
            <person name="Pati A."/>
            <person name="Gronow S."/>
            <person name="Lapidus A."/>
            <person name="Copeland A."/>
            <person name="Glavina Del Rio T."/>
            <person name="Nolan M."/>
            <person name="Lucas S."/>
            <person name="Tice H."/>
            <person name="Cheng J.F."/>
            <person name="Han C."/>
            <person name="Chertkov O."/>
            <person name="Bruce D."/>
            <person name="Tapia R."/>
            <person name="Goodwin L."/>
            <person name="Pitluck S."/>
            <person name="Liolios K."/>
            <person name="Ivanova N."/>
            <person name="Mavromatis K."/>
            <person name="Chen A."/>
            <person name="Palaniappan K."/>
            <person name="Land M."/>
            <person name="Hauser L."/>
            <person name="Chang Y.J."/>
            <person name="Jeffries C.D."/>
            <person name="Detter J.C."/>
            <person name="Rohde M."/>
            <person name="Goker M."/>
            <person name="Bristow J."/>
            <person name="Eisen J.A."/>
            <person name="Markowitz V."/>
            <person name="Hugenholtz P."/>
            <person name="Klenk H.P."/>
            <person name="Kyrpides N.C."/>
        </authorList>
    </citation>
    <scope>NUCLEOTIDE SEQUENCE [LARGE SCALE GENOMIC DNA]</scope>
    <source>
        <strain evidence="5">ATCC 33309 / DSM 7299 / CCUG 15893 / LMG 7604 / NCTC 12251 / CI</strain>
    </source>
</reference>
<dbReference type="KEGG" id="ant:Arnit_2942"/>
<name>D5V7H0_ARCNC</name>
<sequence>MKLGAYTLGEELKSLGFNFYSGVPCSFLSDLINYAINESNFVMSANEGDAVATCAGAYLTGKKSVVLMQNSGLTNAISPLTSLNYTFKLPVLGFVSLRGEKGLCDEPQHELMGTITEKLLELMEIRWEYLSSDVSEMKEQLSRANDSINDKKNFFFIVKKATFNRVELIKRNKKENKNLLTIVKTKNDELPMRLDVLHTLNTLKDNNTILLATTGKSGRELFEIGDSKNNFYMVGSMGCISSIGLGLSLNTSKKVIAIDGDGALLMRMGSLAINGFYAPQNLLHILIDNNMHDSTGGQFTVSNNVDFVSIAKSCGYTNSIYVHDLKELEEQLKSWKKNSVLTFIYIKVKKGTKENLGRPNIKPFKIKDRLMEFIVED</sequence>
<dbReference type="GO" id="GO:0032923">
    <property type="term" value="P:organic phosphonate biosynthetic process"/>
    <property type="evidence" value="ECO:0007669"/>
    <property type="project" value="InterPro"/>
</dbReference>
<protein>
    <submittedName>
        <fullName evidence="4">Phosphonopyruvate decarboxylase</fullName>
    </submittedName>
</protein>
<dbReference type="GO" id="GO:0033980">
    <property type="term" value="F:phosphonopyruvate decarboxylase activity"/>
    <property type="evidence" value="ECO:0007669"/>
    <property type="project" value="InterPro"/>
</dbReference>
<keyword evidence="5" id="KW-1185">Reference proteome</keyword>
<dbReference type="Proteomes" id="UP000000939">
    <property type="component" value="Chromosome"/>
</dbReference>
<keyword evidence="4" id="KW-0670">Pyruvate</keyword>
<proteinExistence type="predicted"/>
<feature type="domain" description="Thiamine pyrophosphate enzyme TPP-binding" evidence="3">
    <location>
        <begin position="232"/>
        <end position="344"/>
    </location>
</feature>
<dbReference type="InterPro" id="IPR029061">
    <property type="entry name" value="THDP-binding"/>
</dbReference>
<accession>D5V7H0</accession>